<gene>
    <name evidence="2" type="ORF">KI809_10530</name>
</gene>
<keyword evidence="1" id="KW-0175">Coiled coil</keyword>
<name>A0AAW4L832_9BACT</name>
<dbReference type="Proteomes" id="UP000811899">
    <property type="component" value="Unassembled WGS sequence"/>
</dbReference>
<evidence type="ECO:0000313" key="2">
    <source>
        <dbReference type="EMBL" id="MBT0664735.1"/>
    </source>
</evidence>
<keyword evidence="3" id="KW-1185">Reference proteome</keyword>
<sequence length="166" mass="18560">MSNNKQKTDTPAGQLSLFEAIIMQEISVQNSPVPGSLNMRHQIIAALKYALRHAGKSREQVADEMTNLTGEVITDDMISTWLASSKPKHRFPLEYLPAFRRATGCMEPLNVTSRACGAFSLPGPDALRADIRKLDEQKQVKKEEEKAIDAAKRRLETLLQEVEGKR</sequence>
<reference evidence="2 3" key="1">
    <citation type="submission" date="2021-05" db="EMBL/GenBank/DDBJ databases">
        <title>The draft genome of Geobacter pelophilus DSM 12255.</title>
        <authorList>
            <person name="Xu Z."/>
            <person name="Masuda Y."/>
            <person name="Itoh H."/>
            <person name="Senoo K."/>
        </authorList>
    </citation>
    <scope>NUCLEOTIDE SEQUENCE [LARGE SCALE GENOMIC DNA]</scope>
    <source>
        <strain evidence="2 3">DSM 12255</strain>
    </source>
</reference>
<proteinExistence type="predicted"/>
<comment type="caution">
    <text evidence="2">The sequence shown here is derived from an EMBL/GenBank/DDBJ whole genome shotgun (WGS) entry which is preliminary data.</text>
</comment>
<dbReference type="AlphaFoldDB" id="A0AAW4L832"/>
<dbReference type="RefSeq" id="WP_214171519.1">
    <property type="nucleotide sequence ID" value="NZ_JAHCVJ010000004.1"/>
</dbReference>
<protein>
    <submittedName>
        <fullName evidence="2">Uncharacterized protein</fullName>
    </submittedName>
</protein>
<accession>A0AAW4L832</accession>
<dbReference type="EMBL" id="JAHCVJ010000004">
    <property type="protein sequence ID" value="MBT0664735.1"/>
    <property type="molecule type" value="Genomic_DNA"/>
</dbReference>
<evidence type="ECO:0000313" key="3">
    <source>
        <dbReference type="Proteomes" id="UP000811899"/>
    </source>
</evidence>
<organism evidence="2 3">
    <name type="scientific">Geoanaerobacter pelophilus</name>
    <dbReference type="NCBI Taxonomy" id="60036"/>
    <lineage>
        <taxon>Bacteria</taxon>
        <taxon>Pseudomonadati</taxon>
        <taxon>Thermodesulfobacteriota</taxon>
        <taxon>Desulfuromonadia</taxon>
        <taxon>Geobacterales</taxon>
        <taxon>Geobacteraceae</taxon>
        <taxon>Geoanaerobacter</taxon>
    </lineage>
</organism>
<evidence type="ECO:0000256" key="1">
    <source>
        <dbReference type="SAM" id="Coils"/>
    </source>
</evidence>
<feature type="coiled-coil region" evidence="1">
    <location>
        <begin position="134"/>
        <end position="161"/>
    </location>
</feature>